<dbReference type="SUPFAM" id="SSF53756">
    <property type="entry name" value="UDP-Glycosyltransferase/glycogen phosphorylase"/>
    <property type="match status" value="1"/>
</dbReference>
<name>A0ABU6T386_9FABA</name>
<proteinExistence type="inferred from homology"/>
<organism evidence="6 7">
    <name type="scientific">Stylosanthes scabra</name>
    <dbReference type="NCBI Taxonomy" id="79078"/>
    <lineage>
        <taxon>Eukaryota</taxon>
        <taxon>Viridiplantae</taxon>
        <taxon>Streptophyta</taxon>
        <taxon>Embryophyta</taxon>
        <taxon>Tracheophyta</taxon>
        <taxon>Spermatophyta</taxon>
        <taxon>Magnoliopsida</taxon>
        <taxon>eudicotyledons</taxon>
        <taxon>Gunneridae</taxon>
        <taxon>Pentapetalae</taxon>
        <taxon>rosids</taxon>
        <taxon>fabids</taxon>
        <taxon>Fabales</taxon>
        <taxon>Fabaceae</taxon>
        <taxon>Papilionoideae</taxon>
        <taxon>50 kb inversion clade</taxon>
        <taxon>dalbergioids sensu lato</taxon>
        <taxon>Dalbergieae</taxon>
        <taxon>Pterocarpus clade</taxon>
        <taxon>Stylosanthes</taxon>
    </lineage>
</organism>
<evidence type="ECO:0000259" key="5">
    <source>
        <dbReference type="Pfam" id="PF26168"/>
    </source>
</evidence>
<dbReference type="InterPro" id="IPR002213">
    <property type="entry name" value="UDP_glucos_trans"/>
</dbReference>
<comment type="similarity">
    <text evidence="1 3">Belongs to the UDP-glycosyltransferase family.</text>
</comment>
<dbReference type="EMBL" id="JASCZI010090623">
    <property type="protein sequence ID" value="MED6142805.1"/>
    <property type="molecule type" value="Genomic_DNA"/>
</dbReference>
<dbReference type="Gene3D" id="3.40.50.2000">
    <property type="entry name" value="Glycogen Phosphorylase B"/>
    <property type="match status" value="2"/>
</dbReference>
<dbReference type="InterPro" id="IPR035595">
    <property type="entry name" value="UDP_glycos_trans_CS"/>
</dbReference>
<dbReference type="CDD" id="cd03784">
    <property type="entry name" value="GT1_Gtf-like"/>
    <property type="match status" value="1"/>
</dbReference>
<dbReference type="Pfam" id="PF26168">
    <property type="entry name" value="Glyco_transf_N"/>
    <property type="match status" value="1"/>
</dbReference>
<evidence type="ECO:0000256" key="1">
    <source>
        <dbReference type="ARBA" id="ARBA00009995"/>
    </source>
</evidence>
<evidence type="ECO:0000313" key="7">
    <source>
        <dbReference type="Proteomes" id="UP001341840"/>
    </source>
</evidence>
<dbReference type="EC" id="2.4.1.-" evidence="4"/>
<gene>
    <name evidence="6" type="ORF">PIB30_001004</name>
</gene>
<keyword evidence="7" id="KW-1185">Reference proteome</keyword>
<reference evidence="6 7" key="1">
    <citation type="journal article" date="2023" name="Plants (Basel)">
        <title>Bridging the Gap: Combining Genomics and Transcriptomics Approaches to Understand Stylosanthes scabra, an Orphan Legume from the Brazilian Caatinga.</title>
        <authorList>
            <person name="Ferreira-Neto J.R.C."/>
            <person name="da Silva M.D."/>
            <person name="Binneck E."/>
            <person name="de Melo N.F."/>
            <person name="da Silva R.H."/>
            <person name="de Melo A.L.T.M."/>
            <person name="Pandolfi V."/>
            <person name="Bustamante F.O."/>
            <person name="Brasileiro-Vidal A.C."/>
            <person name="Benko-Iseppon A.M."/>
        </authorList>
    </citation>
    <scope>NUCLEOTIDE SEQUENCE [LARGE SCALE GENOMIC DNA]</scope>
    <source>
        <tissue evidence="6">Leaves</tissue>
    </source>
</reference>
<dbReference type="Proteomes" id="UP001341840">
    <property type="component" value="Unassembled WGS sequence"/>
</dbReference>
<sequence length="491" mass="55723">MVSSEKQPHAVLIPYPAQGHINPFLKLAKLLHRKGFHITFVNTEYNHNRLLKSRGSDSLRGLPSFRFETIPDGLPVDPNHADATQDIPSLCKATTTTCLPHLKNLILKLNDDDDQVVPGFIWLVCDAVMSFGVDVGEELGIPVAVFWTASASSFACCLQYSQLLRRGLVPLKESSYLTNGYLETTIDWVPGIKEIRLKDIPSFIRTTDPNDIMLNFFLREMERSQRACAIIINTFDSLEHDIFEAFSSNHTLPSVYSIGPMDFLLNHHITDDHDELNKIGSNLWKEDQECIKWLDKQEPNSVVYINFGSITTMTNENFVEFAWGIANSNKRFLWVIREDLVGGENAILPNEFVEVTKIRGMLSNWCPQKEVLGHPSIGVFLTHSGWNSTLESVCNGVPMICWPFFSDQMTNCRFSCNDWGIGLEIEDVKREKIESLVRESMDGEKGEEMKQKALEWKKLAKDAASYPNGSSFQNLDKLIHDELLMNKFAKN</sequence>
<protein>
    <recommendedName>
        <fullName evidence="4">Glycosyltransferase</fullName>
        <ecNumber evidence="4">2.4.1.-</ecNumber>
    </recommendedName>
</protein>
<keyword evidence="2 3" id="KW-0808">Transferase</keyword>
<dbReference type="PROSITE" id="PS00375">
    <property type="entry name" value="UDPGT"/>
    <property type="match status" value="1"/>
</dbReference>
<evidence type="ECO:0000256" key="4">
    <source>
        <dbReference type="RuleBase" id="RU362057"/>
    </source>
</evidence>
<feature type="domain" description="Glycosyltransferase N-terminal" evidence="5">
    <location>
        <begin position="11"/>
        <end position="134"/>
    </location>
</feature>
<keyword evidence="3" id="KW-0328">Glycosyltransferase</keyword>
<evidence type="ECO:0000313" key="6">
    <source>
        <dbReference type="EMBL" id="MED6142805.1"/>
    </source>
</evidence>
<dbReference type="PANTHER" id="PTHR11926">
    <property type="entry name" value="GLUCOSYL/GLUCURONOSYL TRANSFERASES"/>
    <property type="match status" value="1"/>
</dbReference>
<comment type="caution">
    <text evidence="6">The sequence shown here is derived from an EMBL/GenBank/DDBJ whole genome shotgun (WGS) entry which is preliminary data.</text>
</comment>
<dbReference type="Pfam" id="PF00201">
    <property type="entry name" value="UDPGT"/>
    <property type="match status" value="1"/>
</dbReference>
<dbReference type="PANTHER" id="PTHR11926:SF774">
    <property type="entry name" value="UDP-GLYCOSYLTRANSFERASE 85A1-RELATED"/>
    <property type="match status" value="1"/>
</dbReference>
<dbReference type="InterPro" id="IPR058980">
    <property type="entry name" value="Glyco_transf_N"/>
</dbReference>
<evidence type="ECO:0000256" key="3">
    <source>
        <dbReference type="RuleBase" id="RU003718"/>
    </source>
</evidence>
<evidence type="ECO:0000256" key="2">
    <source>
        <dbReference type="ARBA" id="ARBA00022679"/>
    </source>
</evidence>
<accession>A0ABU6T386</accession>